<feature type="compositionally biased region" description="Basic and acidic residues" evidence="1">
    <location>
        <begin position="17"/>
        <end position="27"/>
    </location>
</feature>
<dbReference type="InterPro" id="IPR001387">
    <property type="entry name" value="Cro/C1-type_HTH"/>
</dbReference>
<dbReference type="SUPFAM" id="SSF47413">
    <property type="entry name" value="lambda repressor-like DNA-binding domains"/>
    <property type="match status" value="1"/>
</dbReference>
<keyword evidence="2" id="KW-1133">Transmembrane helix</keyword>
<dbReference type="AlphaFoldDB" id="A0A3B0YXP6"/>
<dbReference type="EMBL" id="UOFJ01000723">
    <property type="protein sequence ID" value="VAW73684.1"/>
    <property type="molecule type" value="Genomic_DNA"/>
</dbReference>
<sequence length="186" mass="20262">MSASKDKSADNAQNTRQDTRQESGADHLLRRKDFGSALAKARKSLSLSVTEVSDKLLVSVDIIKAIENSQADNLPALTFTKGYIRNYARLVNISADEIISAYLSVAPEQSSPLSPRPGLPSQASSSHFFIKFISVIFVFSALAVLFYWFYQTDFALHKADTSPSASATTSLSVTAPVMAPEQLQLQ</sequence>
<gene>
    <name evidence="3" type="ORF">MNBD_GAMMA10-2166</name>
</gene>
<evidence type="ECO:0000256" key="2">
    <source>
        <dbReference type="SAM" id="Phobius"/>
    </source>
</evidence>
<evidence type="ECO:0008006" key="4">
    <source>
        <dbReference type="Google" id="ProtNLM"/>
    </source>
</evidence>
<dbReference type="Gene3D" id="1.10.260.40">
    <property type="entry name" value="lambda repressor-like DNA-binding domains"/>
    <property type="match status" value="1"/>
</dbReference>
<dbReference type="Pfam" id="PF13413">
    <property type="entry name" value="HTH_25"/>
    <property type="match status" value="1"/>
</dbReference>
<name>A0A3B0YXP6_9ZZZZ</name>
<dbReference type="PANTHER" id="PTHR34475:SF1">
    <property type="entry name" value="CYTOSKELETON PROTEIN RODZ"/>
    <property type="match status" value="1"/>
</dbReference>
<dbReference type="PANTHER" id="PTHR34475">
    <property type="match status" value="1"/>
</dbReference>
<proteinExistence type="predicted"/>
<accession>A0A3B0YXP6</accession>
<keyword evidence="2" id="KW-0812">Transmembrane</keyword>
<evidence type="ECO:0000313" key="3">
    <source>
        <dbReference type="EMBL" id="VAW73684.1"/>
    </source>
</evidence>
<feature type="region of interest" description="Disordered" evidence="1">
    <location>
        <begin position="1"/>
        <end position="27"/>
    </location>
</feature>
<feature type="non-terminal residue" evidence="3">
    <location>
        <position position="186"/>
    </location>
</feature>
<dbReference type="GO" id="GO:0003677">
    <property type="term" value="F:DNA binding"/>
    <property type="evidence" value="ECO:0007669"/>
    <property type="project" value="InterPro"/>
</dbReference>
<protein>
    <recommendedName>
        <fullName evidence="4">HTH cro/C1-type domain-containing protein</fullName>
    </recommendedName>
</protein>
<dbReference type="InterPro" id="IPR050400">
    <property type="entry name" value="Bact_Cytoskel_RodZ"/>
</dbReference>
<dbReference type="InterPro" id="IPR010982">
    <property type="entry name" value="Lambda_DNA-bd_dom_sf"/>
</dbReference>
<dbReference type="CDD" id="cd00093">
    <property type="entry name" value="HTH_XRE"/>
    <property type="match status" value="1"/>
</dbReference>
<reference evidence="3" key="1">
    <citation type="submission" date="2018-06" db="EMBL/GenBank/DDBJ databases">
        <authorList>
            <person name="Zhirakovskaya E."/>
        </authorList>
    </citation>
    <scope>NUCLEOTIDE SEQUENCE</scope>
</reference>
<feature type="transmembrane region" description="Helical" evidence="2">
    <location>
        <begin position="128"/>
        <end position="150"/>
    </location>
</feature>
<evidence type="ECO:0000256" key="1">
    <source>
        <dbReference type="SAM" id="MobiDB-lite"/>
    </source>
</evidence>
<organism evidence="3">
    <name type="scientific">hydrothermal vent metagenome</name>
    <dbReference type="NCBI Taxonomy" id="652676"/>
    <lineage>
        <taxon>unclassified sequences</taxon>
        <taxon>metagenomes</taxon>
        <taxon>ecological metagenomes</taxon>
    </lineage>
</organism>
<keyword evidence="2" id="KW-0472">Membrane</keyword>